<name>A0A9P6UD07_9FUNG</name>
<protein>
    <submittedName>
        <fullName evidence="1">Uncharacterized protein</fullName>
    </submittedName>
</protein>
<comment type="caution">
    <text evidence="1">The sequence shown here is derived from an EMBL/GenBank/DDBJ whole genome shotgun (WGS) entry which is preliminary data.</text>
</comment>
<dbReference type="InterPro" id="IPR015813">
    <property type="entry name" value="Pyrv/PenolPyrv_kinase-like_dom"/>
</dbReference>
<dbReference type="OrthoDB" id="429143at2759"/>
<dbReference type="PANTHER" id="PTHR42905:SF16">
    <property type="entry name" value="CARBOXYPHOSPHONOENOLPYRUVATE PHOSPHONOMUTASE-LIKE PROTEIN (AFU_ORTHOLOGUE AFUA_5G07230)"/>
    <property type="match status" value="1"/>
</dbReference>
<dbReference type="InterPro" id="IPR039556">
    <property type="entry name" value="ICL/PEPM"/>
</dbReference>
<dbReference type="GO" id="GO:0003824">
    <property type="term" value="F:catalytic activity"/>
    <property type="evidence" value="ECO:0007669"/>
    <property type="project" value="InterPro"/>
</dbReference>
<dbReference type="EMBL" id="JAAAJB010000017">
    <property type="protein sequence ID" value="KAG0269836.1"/>
    <property type="molecule type" value="Genomic_DNA"/>
</dbReference>
<proteinExistence type="predicted"/>
<dbReference type="CDD" id="cd00377">
    <property type="entry name" value="ICL_PEPM"/>
    <property type="match status" value="1"/>
</dbReference>
<accession>A0A9P6UD07</accession>
<evidence type="ECO:0000313" key="2">
    <source>
        <dbReference type="Proteomes" id="UP000807716"/>
    </source>
</evidence>
<dbReference type="Proteomes" id="UP000807716">
    <property type="component" value="Unassembled WGS sequence"/>
</dbReference>
<gene>
    <name evidence="1" type="ORF">DFQ27_001956</name>
</gene>
<dbReference type="AlphaFoldDB" id="A0A9P6UD07"/>
<sequence>MFPPAKLNDLALKFRALHEPGNPLVVTNVYDAATAGIVCSIPTVKAVATASYAIAAVQGVEDNDMTKAQNLAAIQTIARVVVGTGAQPNPIPMTADMQDGYDDVADSIRQLLALGVVGCNIEDVDNTTGKLRSLEEATARIRLAVETAKEMDVPAFAVNARTDVLAYEGGTIEEAIARGKAFLAAGANTVFVWGGPRGRGLSSAEVRQLVQALDGRLNVIMKQGEGFLKVPEIRQLGVARISMGPGLFFAAMNAYRTAAEAVLSL</sequence>
<dbReference type="Gene3D" id="3.20.20.60">
    <property type="entry name" value="Phosphoenolpyruvate-binding domains"/>
    <property type="match status" value="1"/>
</dbReference>
<dbReference type="InterPro" id="IPR040442">
    <property type="entry name" value="Pyrv_kinase-like_dom_sf"/>
</dbReference>
<evidence type="ECO:0000313" key="1">
    <source>
        <dbReference type="EMBL" id="KAG0269836.1"/>
    </source>
</evidence>
<organism evidence="1 2">
    <name type="scientific">Actinomortierella ambigua</name>
    <dbReference type="NCBI Taxonomy" id="1343610"/>
    <lineage>
        <taxon>Eukaryota</taxon>
        <taxon>Fungi</taxon>
        <taxon>Fungi incertae sedis</taxon>
        <taxon>Mucoromycota</taxon>
        <taxon>Mortierellomycotina</taxon>
        <taxon>Mortierellomycetes</taxon>
        <taxon>Mortierellales</taxon>
        <taxon>Mortierellaceae</taxon>
        <taxon>Actinomortierella</taxon>
    </lineage>
</organism>
<dbReference type="SUPFAM" id="SSF51621">
    <property type="entry name" value="Phosphoenolpyruvate/pyruvate domain"/>
    <property type="match status" value="1"/>
</dbReference>
<dbReference type="Pfam" id="PF13714">
    <property type="entry name" value="PEP_mutase"/>
    <property type="match status" value="1"/>
</dbReference>
<reference evidence="1" key="1">
    <citation type="journal article" date="2020" name="Fungal Divers.">
        <title>Resolving the Mortierellaceae phylogeny through synthesis of multi-gene phylogenetics and phylogenomics.</title>
        <authorList>
            <person name="Vandepol N."/>
            <person name="Liber J."/>
            <person name="Desiro A."/>
            <person name="Na H."/>
            <person name="Kennedy M."/>
            <person name="Barry K."/>
            <person name="Grigoriev I.V."/>
            <person name="Miller A.N."/>
            <person name="O'Donnell K."/>
            <person name="Stajich J.E."/>
            <person name="Bonito G."/>
        </authorList>
    </citation>
    <scope>NUCLEOTIDE SEQUENCE</scope>
    <source>
        <strain evidence="1">BC1065</strain>
    </source>
</reference>
<dbReference type="PANTHER" id="PTHR42905">
    <property type="entry name" value="PHOSPHOENOLPYRUVATE CARBOXYLASE"/>
    <property type="match status" value="1"/>
</dbReference>
<keyword evidence="2" id="KW-1185">Reference proteome</keyword>